<proteinExistence type="predicted"/>
<dbReference type="Proteomes" id="UP000078284">
    <property type="component" value="Chromosome 2"/>
</dbReference>
<protein>
    <recommendedName>
        <fullName evidence="4">Transmembrane protein</fullName>
    </recommendedName>
</protein>
<dbReference type="EMBL" id="LUHQ01000002">
    <property type="protein sequence ID" value="OAP09937.1"/>
    <property type="molecule type" value="Genomic_DNA"/>
</dbReference>
<evidence type="ECO:0000313" key="3">
    <source>
        <dbReference type="Proteomes" id="UP000078284"/>
    </source>
</evidence>
<keyword evidence="1" id="KW-1133">Transmembrane helix</keyword>
<sequence length="106" mass="12289">MADDNGGPISFRRLVAFHAIQFYYTAPASFLFTFFILPKLGAFVSNLFWDVFVEKRLSVIASIVCLAVVVRYLFRNDDEYVELADQPVYQPEDLTFPPPDLQWYPQ</sequence>
<evidence type="ECO:0008006" key="4">
    <source>
        <dbReference type="Google" id="ProtNLM"/>
    </source>
</evidence>
<accession>A0A178VU44</accession>
<comment type="caution">
    <text evidence="2">The sequence shown here is derived from an EMBL/GenBank/DDBJ whole genome shotgun (WGS) entry which is preliminary data.</text>
</comment>
<organism evidence="2 3">
    <name type="scientific">Arabidopsis thaliana</name>
    <name type="common">Mouse-ear cress</name>
    <dbReference type="NCBI Taxonomy" id="3702"/>
    <lineage>
        <taxon>Eukaryota</taxon>
        <taxon>Viridiplantae</taxon>
        <taxon>Streptophyta</taxon>
        <taxon>Embryophyta</taxon>
        <taxon>Tracheophyta</taxon>
        <taxon>Spermatophyta</taxon>
        <taxon>Magnoliopsida</taxon>
        <taxon>eudicotyledons</taxon>
        <taxon>Gunneridae</taxon>
        <taxon>Pentapetalae</taxon>
        <taxon>rosids</taxon>
        <taxon>malvids</taxon>
        <taxon>Brassicales</taxon>
        <taxon>Brassicaceae</taxon>
        <taxon>Camelineae</taxon>
        <taxon>Arabidopsis</taxon>
    </lineage>
</organism>
<dbReference type="AlphaFoldDB" id="A0A178VU44"/>
<feature type="transmembrane region" description="Helical" evidence="1">
    <location>
        <begin position="14"/>
        <end position="37"/>
    </location>
</feature>
<name>A0A178VU44_ARATH</name>
<feature type="transmembrane region" description="Helical" evidence="1">
    <location>
        <begin position="57"/>
        <end position="74"/>
    </location>
</feature>
<gene>
    <name evidence="2" type="ordered locus">AXX17_At2g01450</name>
</gene>
<keyword evidence="1" id="KW-0472">Membrane</keyword>
<keyword evidence="1" id="KW-0812">Transmembrane</keyword>
<reference evidence="3" key="1">
    <citation type="journal article" date="2016" name="Proc. Natl. Acad. Sci. U.S.A.">
        <title>Chromosome-level assembly of Arabidopsis thaliana Ler reveals the extent of translocation and inversion polymorphisms.</title>
        <authorList>
            <person name="Zapata L."/>
            <person name="Ding J."/>
            <person name="Willing E.M."/>
            <person name="Hartwig B."/>
            <person name="Bezdan D."/>
            <person name="Jiao W.B."/>
            <person name="Patel V."/>
            <person name="Velikkakam James G."/>
            <person name="Koornneef M."/>
            <person name="Ossowski S."/>
            <person name="Schneeberger K."/>
        </authorList>
    </citation>
    <scope>NUCLEOTIDE SEQUENCE [LARGE SCALE GENOMIC DNA]</scope>
    <source>
        <strain evidence="3">cv. Landsberg erecta</strain>
    </source>
</reference>
<evidence type="ECO:0000256" key="1">
    <source>
        <dbReference type="SAM" id="Phobius"/>
    </source>
</evidence>
<evidence type="ECO:0000313" key="2">
    <source>
        <dbReference type="EMBL" id="OAP09937.1"/>
    </source>
</evidence>